<dbReference type="Pfam" id="PF00702">
    <property type="entry name" value="Hydrolase"/>
    <property type="match status" value="1"/>
</dbReference>
<proteinExistence type="predicted"/>
<protein>
    <submittedName>
        <fullName evidence="1">HAD hydrolase-like protein</fullName>
    </submittedName>
</protein>
<dbReference type="SUPFAM" id="SSF56784">
    <property type="entry name" value="HAD-like"/>
    <property type="match status" value="1"/>
</dbReference>
<accession>A0A6N7LYU6</accession>
<sequence>MIQRIINNSATIVFDCDGVVLDSNKVKTQAFYNAAIPYGEEAAYALVDYHVKHGGVSRYQKFQYFIDEIVGEKLAGFGFEVLLDRYAEFVMQGLHECKMADSLVDLRAATPNQSWVLVSGGDQRELRSVFKARGIEHLFDGGIFGSPDNKIDIFTREIGGNIKLPAVYIGDSKYDYYSSAALGLDFIFLAGWSEVYNWEAWVEAESLSWCNDISEILRLL</sequence>
<dbReference type="CDD" id="cd01427">
    <property type="entry name" value="HAD_like"/>
    <property type="match status" value="1"/>
</dbReference>
<keyword evidence="2" id="KW-1185">Reference proteome</keyword>
<keyword evidence="1" id="KW-0378">Hydrolase</keyword>
<dbReference type="Gene3D" id="3.40.50.1000">
    <property type="entry name" value="HAD superfamily/HAD-like"/>
    <property type="match status" value="1"/>
</dbReference>
<dbReference type="InterPro" id="IPR023198">
    <property type="entry name" value="PGP-like_dom2"/>
</dbReference>
<dbReference type="RefSeq" id="WP_153501632.1">
    <property type="nucleotide sequence ID" value="NZ_WIRE01000001.1"/>
</dbReference>
<dbReference type="AlphaFoldDB" id="A0A6N7LYU6"/>
<dbReference type="EMBL" id="WIRE01000001">
    <property type="protein sequence ID" value="MQX54354.1"/>
    <property type="molecule type" value="Genomic_DNA"/>
</dbReference>
<name>A0A6N7LYU6_9GAMM</name>
<gene>
    <name evidence="1" type="ORF">GFN93_13950</name>
</gene>
<evidence type="ECO:0000313" key="2">
    <source>
        <dbReference type="Proteomes" id="UP000469421"/>
    </source>
</evidence>
<dbReference type="InterPro" id="IPR036412">
    <property type="entry name" value="HAD-like_sf"/>
</dbReference>
<reference evidence="1 2" key="1">
    <citation type="submission" date="2019-10" db="EMBL/GenBank/DDBJ databases">
        <title>Alcanivorax sp.PA15-N-34 draft genome sequence.</title>
        <authorList>
            <person name="Liao X."/>
            <person name="Shao Z."/>
        </authorList>
    </citation>
    <scope>NUCLEOTIDE SEQUENCE [LARGE SCALE GENOMIC DNA]</scope>
    <source>
        <strain evidence="1 2">PA15-N-34</strain>
    </source>
</reference>
<dbReference type="Proteomes" id="UP000469421">
    <property type="component" value="Unassembled WGS sequence"/>
</dbReference>
<dbReference type="InterPro" id="IPR023214">
    <property type="entry name" value="HAD_sf"/>
</dbReference>
<organism evidence="1 2">
    <name type="scientific">Alcanivorax sediminis</name>
    <dbReference type="NCBI Taxonomy" id="2663008"/>
    <lineage>
        <taxon>Bacteria</taxon>
        <taxon>Pseudomonadati</taxon>
        <taxon>Pseudomonadota</taxon>
        <taxon>Gammaproteobacteria</taxon>
        <taxon>Oceanospirillales</taxon>
        <taxon>Alcanivoracaceae</taxon>
        <taxon>Alcanivorax</taxon>
    </lineage>
</organism>
<evidence type="ECO:0000313" key="1">
    <source>
        <dbReference type="EMBL" id="MQX54354.1"/>
    </source>
</evidence>
<comment type="caution">
    <text evidence="1">The sequence shown here is derived from an EMBL/GenBank/DDBJ whole genome shotgun (WGS) entry which is preliminary data.</text>
</comment>
<dbReference type="Gene3D" id="1.10.150.240">
    <property type="entry name" value="Putative phosphatase, domain 2"/>
    <property type="match status" value="1"/>
</dbReference>
<dbReference type="GO" id="GO:0016787">
    <property type="term" value="F:hydrolase activity"/>
    <property type="evidence" value="ECO:0007669"/>
    <property type="project" value="UniProtKB-KW"/>
</dbReference>